<dbReference type="SUPFAM" id="SSF50985">
    <property type="entry name" value="RCC1/BLIP-II"/>
    <property type="match status" value="1"/>
</dbReference>
<evidence type="ECO:0000313" key="2">
    <source>
        <dbReference type="Proteomes" id="UP000094043"/>
    </source>
</evidence>
<dbReference type="OrthoDB" id="10256179at2759"/>
<dbReference type="Pfam" id="PF00415">
    <property type="entry name" value="RCC1"/>
    <property type="match status" value="1"/>
</dbReference>
<dbReference type="Proteomes" id="UP000094043">
    <property type="component" value="Chromosome 8"/>
</dbReference>
<dbReference type="InterPro" id="IPR000408">
    <property type="entry name" value="Reg_chr_condens"/>
</dbReference>
<dbReference type="PANTHER" id="PTHR47563">
    <property type="entry name" value="PROTEIN FMP25, MITOCHONDRIAL"/>
    <property type="match status" value="1"/>
</dbReference>
<dbReference type="KEGG" id="cdep:91090143"/>
<reference evidence="1" key="1">
    <citation type="submission" date="2016-06" db="EMBL/GenBank/DDBJ databases">
        <authorList>
            <person name="Cuomo C."/>
            <person name="Litvintseva A."/>
            <person name="Heitman J."/>
            <person name="Chen Y."/>
            <person name="Sun S."/>
            <person name="Springer D."/>
            <person name="Dromer F."/>
            <person name="Young S."/>
            <person name="Zeng Q."/>
            <person name="Chapman S."/>
            <person name="Gujja S."/>
            <person name="Saif S."/>
            <person name="Birren B."/>
        </authorList>
    </citation>
    <scope>NUCLEOTIDE SEQUENCE</scope>
    <source>
        <strain evidence="1">CBS 7841</strain>
    </source>
</reference>
<dbReference type="PROSITE" id="PS50012">
    <property type="entry name" value="RCC1_3"/>
    <property type="match status" value="1"/>
</dbReference>
<accession>A0A1E3HJ54</accession>
<dbReference type="Gene3D" id="2.130.10.30">
    <property type="entry name" value="Regulator of chromosome condensation 1/beta-lactamase-inhibitor protein II"/>
    <property type="match status" value="1"/>
</dbReference>
<reference evidence="1" key="3">
    <citation type="submission" date="2024-01" db="EMBL/GenBank/DDBJ databases">
        <authorList>
            <person name="Coelho M.A."/>
            <person name="David-Palma M."/>
            <person name="Shea T."/>
            <person name="Sun S."/>
            <person name="Cuomo C.A."/>
            <person name="Heitman J."/>
        </authorList>
    </citation>
    <scope>NUCLEOTIDE SEQUENCE</scope>
    <source>
        <strain evidence="1">CBS 7841</strain>
    </source>
</reference>
<dbReference type="GeneID" id="91090143"/>
<organism evidence="1 2">
    <name type="scientific">Cryptococcus depauperatus CBS 7841</name>
    <dbReference type="NCBI Taxonomy" id="1295531"/>
    <lineage>
        <taxon>Eukaryota</taxon>
        <taxon>Fungi</taxon>
        <taxon>Dikarya</taxon>
        <taxon>Basidiomycota</taxon>
        <taxon>Agaricomycotina</taxon>
        <taxon>Tremellomycetes</taxon>
        <taxon>Tremellales</taxon>
        <taxon>Cryptococcaceae</taxon>
        <taxon>Cryptococcus</taxon>
    </lineage>
</organism>
<dbReference type="RefSeq" id="XP_066071393.1">
    <property type="nucleotide sequence ID" value="XM_066215296.1"/>
</dbReference>
<protein>
    <submittedName>
        <fullName evidence="1">Uncharacterized protein</fullName>
    </submittedName>
</protein>
<dbReference type="VEuPathDB" id="FungiDB:L203_06448"/>
<reference evidence="1" key="2">
    <citation type="journal article" date="2022" name="Elife">
        <title>Obligate sexual reproduction of a homothallic fungus closely related to the Cryptococcus pathogenic species complex.</title>
        <authorList>
            <person name="Passer A.R."/>
            <person name="Clancey S.A."/>
            <person name="Shea T."/>
            <person name="David-Palma M."/>
            <person name="Averette A.F."/>
            <person name="Boekhout T."/>
            <person name="Porcel B.M."/>
            <person name="Nowrousian M."/>
            <person name="Cuomo C.A."/>
            <person name="Sun S."/>
            <person name="Heitman J."/>
            <person name="Coelho M.A."/>
        </authorList>
    </citation>
    <scope>NUCLEOTIDE SEQUENCE</scope>
    <source>
        <strain evidence="1">CBS 7841</strain>
    </source>
</reference>
<dbReference type="GO" id="GO:0005743">
    <property type="term" value="C:mitochondrial inner membrane"/>
    <property type="evidence" value="ECO:0007669"/>
    <property type="project" value="TreeGrafter"/>
</dbReference>
<dbReference type="InterPro" id="IPR009091">
    <property type="entry name" value="RCC1/BLIP-II"/>
</dbReference>
<dbReference type="EMBL" id="CP143791">
    <property type="protein sequence ID" value="WVN90693.1"/>
    <property type="molecule type" value="Genomic_DNA"/>
</dbReference>
<name>A0A1E3HJ54_9TREE</name>
<keyword evidence="2" id="KW-1185">Reference proteome</keyword>
<proteinExistence type="predicted"/>
<dbReference type="PANTHER" id="PTHR47563:SF1">
    <property type="entry name" value="PROTEIN FMP25, MITOCHONDRIAL"/>
    <property type="match status" value="1"/>
</dbReference>
<sequence length="541" mass="57800">MPFPKPRPIPLITASAISLTIYAINTRLTPLYNESSKTSTVKPFATAAWGSNNNLLLSPNPTVGLIKKPTPLPHLQGPWRDLVLAESYGAAVDVNGDCWLWGTGYCKDGKPGRGLRGKNIKTLASAPAKVYALSHSGSLYVFSPSKAIHSNFEEPRSSWFSWMVSSNPGVDHVELKAQGGLKWGERWEQVSVGKDHLLALTNKGRIFSTPVSEKGNSHRQLGTRQELLPFPSPSESKLGSKALAPEKDIRYCSTLTPIPSLANIPISQICTSSRTSFALTRPRSIGEPHHVLAWGDNSQGQVGLGTSSAVDTVPVPVEVVFSKSYPTGTKVDPIAINAGGNTTFYTVIHSPPFPRHGSFIDVLSCGSGLQGSLGTGSYTSATCLPVKVKALSGLVEYDEKAKDFRPIGVKQMSVSKSITPHVFAILDTLAPGVNQGGEAGRDVLAWGSNVSYQIGTQKRSSTPTPIHLPRLGTKLPEIDRDANGLEFSATPQLPLPQDRLTLSIGRADACDPTGKVLKKGVKCEEVIVAGPGCSILFNKAI</sequence>
<evidence type="ECO:0000313" key="1">
    <source>
        <dbReference type="EMBL" id="WVN90693.1"/>
    </source>
</evidence>
<gene>
    <name evidence="1" type="ORF">L203_105935</name>
</gene>
<dbReference type="AlphaFoldDB" id="A0A1E3HJ54"/>
<dbReference type="InterPro" id="IPR053245">
    <property type="entry name" value="MitoProcess-Associated"/>
</dbReference>
<dbReference type="GO" id="GO:0034551">
    <property type="term" value="P:mitochondrial respiratory chain complex III assembly"/>
    <property type="evidence" value="ECO:0007669"/>
    <property type="project" value="TreeGrafter"/>
</dbReference>